<feature type="chain" id="PRO_5042934538" evidence="1">
    <location>
        <begin position="18"/>
        <end position="103"/>
    </location>
</feature>
<protein>
    <submittedName>
        <fullName evidence="2">Uncharacterized protein</fullName>
    </submittedName>
</protein>
<dbReference type="AlphaFoldDB" id="A0AAN7TN83"/>
<reference evidence="2" key="1">
    <citation type="submission" date="2023-08" db="EMBL/GenBank/DDBJ databases">
        <title>Black Yeasts Isolated from many extreme environments.</title>
        <authorList>
            <person name="Coleine C."/>
            <person name="Stajich J.E."/>
            <person name="Selbmann L."/>
        </authorList>
    </citation>
    <scope>NUCLEOTIDE SEQUENCE</scope>
    <source>
        <strain evidence="2">CCFEE 5401</strain>
    </source>
</reference>
<dbReference type="Proteomes" id="UP001310890">
    <property type="component" value="Unassembled WGS sequence"/>
</dbReference>
<sequence length="103" mass="10997">MKTTQVLTNFFVVATAAQVIDIAGYADTYCSELVASVSNDTEHCVTSAIGFTSLEIYSPPSNGEITLWSGESCEEGESYGVNLMYLNCVDLGGFVARSVCFEG</sequence>
<comment type="caution">
    <text evidence="2">The sequence shown here is derived from an EMBL/GenBank/DDBJ whole genome shotgun (WGS) entry which is preliminary data.</text>
</comment>
<feature type="signal peptide" evidence="1">
    <location>
        <begin position="1"/>
        <end position="17"/>
    </location>
</feature>
<evidence type="ECO:0000313" key="3">
    <source>
        <dbReference type="Proteomes" id="UP001310890"/>
    </source>
</evidence>
<keyword evidence="1" id="KW-0732">Signal</keyword>
<accession>A0AAN7TN83</accession>
<gene>
    <name evidence="2" type="ORF">LTR62_005014</name>
</gene>
<dbReference type="EMBL" id="JAVRRL010000004">
    <property type="protein sequence ID" value="KAK5117592.1"/>
    <property type="molecule type" value="Genomic_DNA"/>
</dbReference>
<organism evidence="2 3">
    <name type="scientific">Meristemomyces frigidus</name>
    <dbReference type="NCBI Taxonomy" id="1508187"/>
    <lineage>
        <taxon>Eukaryota</taxon>
        <taxon>Fungi</taxon>
        <taxon>Dikarya</taxon>
        <taxon>Ascomycota</taxon>
        <taxon>Pezizomycotina</taxon>
        <taxon>Dothideomycetes</taxon>
        <taxon>Dothideomycetidae</taxon>
        <taxon>Mycosphaerellales</taxon>
        <taxon>Teratosphaeriaceae</taxon>
        <taxon>Meristemomyces</taxon>
    </lineage>
</organism>
<proteinExistence type="predicted"/>
<evidence type="ECO:0000256" key="1">
    <source>
        <dbReference type="SAM" id="SignalP"/>
    </source>
</evidence>
<evidence type="ECO:0000313" key="2">
    <source>
        <dbReference type="EMBL" id="KAK5117592.1"/>
    </source>
</evidence>
<name>A0AAN7TN83_9PEZI</name>